<reference evidence="5 6" key="2">
    <citation type="submission" date="2020-03" db="EMBL/GenBank/DDBJ databases">
        <authorList>
            <person name="Ichikawa N."/>
            <person name="Kimura A."/>
            <person name="Kitahashi Y."/>
            <person name="Uohara A."/>
        </authorList>
    </citation>
    <scope>NUCLEOTIDE SEQUENCE [LARGE SCALE GENOMIC DNA]</scope>
    <source>
        <strain evidence="5 6">NBRC 108639</strain>
    </source>
</reference>
<protein>
    <submittedName>
        <fullName evidence="5">Zn-dependent hydrolase</fullName>
    </submittedName>
</protein>
<dbReference type="NCBIfam" id="NF006770">
    <property type="entry name" value="PRK09290.1-4"/>
    <property type="match status" value="1"/>
</dbReference>
<feature type="binding site" evidence="3">
    <location>
        <position position="86"/>
    </location>
    <ligand>
        <name>Zn(2+)</name>
        <dbReference type="ChEBI" id="CHEBI:29105"/>
        <label>2</label>
    </ligand>
</feature>
<feature type="binding site" evidence="3">
    <location>
        <position position="118"/>
    </location>
    <ligand>
        <name>Zn(2+)</name>
        <dbReference type="ChEBI" id="CHEBI:29105"/>
        <label>2</label>
    </ligand>
</feature>
<evidence type="ECO:0000313" key="5">
    <source>
        <dbReference type="EMBL" id="GFJ84800.1"/>
    </source>
</evidence>
<evidence type="ECO:0000256" key="4">
    <source>
        <dbReference type="PIRSR" id="PIRSR001235-2"/>
    </source>
</evidence>
<feature type="binding site" evidence="3">
    <location>
        <position position="86"/>
    </location>
    <ligand>
        <name>Zn(2+)</name>
        <dbReference type="ChEBI" id="CHEBI:29105"/>
        <label>1</label>
    </ligand>
</feature>
<dbReference type="PANTHER" id="PTHR32494">
    <property type="entry name" value="ALLANTOATE DEIMINASE-RELATED"/>
    <property type="match status" value="1"/>
</dbReference>
<dbReference type="InterPro" id="IPR010158">
    <property type="entry name" value="Amidase_Cbmase"/>
</dbReference>
<feature type="binding site" evidence="4">
    <location>
        <position position="270"/>
    </location>
    <ligand>
        <name>allantoate</name>
        <dbReference type="ChEBI" id="CHEBI:17536"/>
    </ligand>
</feature>
<dbReference type="GO" id="GO:0016813">
    <property type="term" value="F:hydrolase activity, acting on carbon-nitrogen (but not peptide) bonds, in linear amidines"/>
    <property type="evidence" value="ECO:0007669"/>
    <property type="project" value="InterPro"/>
</dbReference>
<dbReference type="PANTHER" id="PTHR32494:SF5">
    <property type="entry name" value="ALLANTOATE AMIDOHYDROLASE"/>
    <property type="match status" value="1"/>
</dbReference>
<dbReference type="InterPro" id="IPR002933">
    <property type="entry name" value="Peptidase_M20"/>
</dbReference>
<dbReference type="AlphaFoldDB" id="A0A6V8KN48"/>
<dbReference type="Gene3D" id="3.30.70.360">
    <property type="match status" value="1"/>
</dbReference>
<feature type="binding site" evidence="3">
    <location>
        <position position="359"/>
    </location>
    <ligand>
        <name>Zn(2+)</name>
        <dbReference type="ChEBI" id="CHEBI:29105"/>
        <label>2</label>
    </ligand>
</feature>
<gene>
    <name evidence="5" type="ORF">Phou_089800</name>
</gene>
<sequence>MSDFRQLWDQLAPIGRDPDSGGYLRYAWEPAELACRDWFRAQADARDMPVEEDGNGNLVAWRGGGDGPAVLTGSHFDSVPHGGAYDGPLGIVSAFLALDRLPAEPRGRIGVAAFAEEEGARFGVPCLGSRLLAGVLDPERAAALTDRSGTTLAEALGRTPVGRTELLDRVSCFVELHVEQGRALDQPVGVGSAIWPHGRWRLDFAGEGNHAGTTRMADRRDPMLTYAYTVLAANKEARLRGAHATMGRVDVEPNATNAVPTLVRGWLDARAAEAGALQALVEAVHKRAVERAARDGTAVTLTEESVTPEVAFDSGLVGRLAEILAASVLPTGAGHDAGVLSAYVPTAMLFVRNPTGVSHSPAEYATDADCEAGIDALARVLGELA</sequence>
<comment type="cofactor">
    <cofactor evidence="3">
        <name>Zn(2+)</name>
        <dbReference type="ChEBI" id="CHEBI:29105"/>
    </cofactor>
    <text evidence="3">Binds 2 Zn(2+) ions per subunit.</text>
</comment>
<dbReference type="SUPFAM" id="SSF55031">
    <property type="entry name" value="Bacterial exopeptidase dimerisation domain"/>
    <property type="match status" value="1"/>
</dbReference>
<keyword evidence="3" id="KW-0862">Zinc</keyword>
<dbReference type="PIRSF" id="PIRSF001235">
    <property type="entry name" value="Amidase_carbamoylase"/>
    <property type="match status" value="1"/>
</dbReference>
<dbReference type="Pfam" id="PF01546">
    <property type="entry name" value="Peptidase_M20"/>
    <property type="match status" value="1"/>
</dbReference>
<feature type="binding site" evidence="4">
    <location>
        <position position="257"/>
    </location>
    <ligand>
        <name>allantoate</name>
        <dbReference type="ChEBI" id="CHEBI:17536"/>
    </ligand>
</feature>
<evidence type="ECO:0000256" key="3">
    <source>
        <dbReference type="PIRSR" id="PIRSR001235-1"/>
    </source>
</evidence>
<keyword evidence="2 5" id="KW-0378">Hydrolase</keyword>
<evidence type="ECO:0000256" key="2">
    <source>
        <dbReference type="ARBA" id="ARBA00022801"/>
    </source>
</evidence>
<feature type="binding site" evidence="3">
    <location>
        <position position="75"/>
    </location>
    <ligand>
        <name>Zn(2+)</name>
        <dbReference type="ChEBI" id="CHEBI:29105"/>
        <label>1</label>
    </ligand>
</feature>
<dbReference type="NCBIfam" id="TIGR01879">
    <property type="entry name" value="hydantase"/>
    <property type="match status" value="1"/>
</dbReference>
<reference evidence="5 6" key="1">
    <citation type="submission" date="2020-03" db="EMBL/GenBank/DDBJ databases">
        <title>Whole genome shotgun sequence of Phytohabitans houttuyneae NBRC 108639.</title>
        <authorList>
            <person name="Komaki H."/>
            <person name="Tamura T."/>
        </authorList>
    </citation>
    <scope>NUCLEOTIDE SEQUENCE [LARGE SCALE GENOMIC DNA]</scope>
    <source>
        <strain evidence="5 6">NBRC 108639</strain>
    </source>
</reference>
<accession>A0A6V8KN48</accession>
<dbReference type="Gene3D" id="3.40.630.10">
    <property type="entry name" value="Zn peptidases"/>
    <property type="match status" value="1"/>
</dbReference>
<feature type="binding site" evidence="4">
    <location>
        <position position="199"/>
    </location>
    <ligand>
        <name>allantoate</name>
        <dbReference type="ChEBI" id="CHEBI:17536"/>
    </ligand>
</feature>
<keyword evidence="6" id="KW-1185">Reference proteome</keyword>
<evidence type="ECO:0000256" key="1">
    <source>
        <dbReference type="ARBA" id="ARBA00006153"/>
    </source>
</evidence>
<feature type="binding site" evidence="3">
    <location>
        <position position="177"/>
    </location>
    <ligand>
        <name>Zn(2+)</name>
        <dbReference type="ChEBI" id="CHEBI:29105"/>
        <label>1</label>
    </ligand>
</feature>
<dbReference type="SUPFAM" id="SSF53187">
    <property type="entry name" value="Zn-dependent exopeptidases"/>
    <property type="match status" value="1"/>
</dbReference>
<name>A0A6V8KN48_9ACTN</name>
<comment type="similarity">
    <text evidence="1">Belongs to the peptidase M20 family.</text>
</comment>
<organism evidence="5 6">
    <name type="scientific">Phytohabitans houttuyneae</name>
    <dbReference type="NCBI Taxonomy" id="1076126"/>
    <lineage>
        <taxon>Bacteria</taxon>
        <taxon>Bacillati</taxon>
        <taxon>Actinomycetota</taxon>
        <taxon>Actinomycetes</taxon>
        <taxon>Micromonosporales</taxon>
        <taxon>Micromonosporaceae</taxon>
    </lineage>
</organism>
<dbReference type="RefSeq" id="WP_173069554.1">
    <property type="nucleotide sequence ID" value="NZ_BAABGO010000048.1"/>
</dbReference>
<keyword evidence="3" id="KW-0479">Metal-binding</keyword>
<dbReference type="EMBL" id="BLPF01000004">
    <property type="protein sequence ID" value="GFJ84800.1"/>
    <property type="molecule type" value="Genomic_DNA"/>
</dbReference>
<dbReference type="Proteomes" id="UP000482800">
    <property type="component" value="Unassembled WGS sequence"/>
</dbReference>
<comment type="caution">
    <text evidence="5">The sequence shown here is derived from an EMBL/GenBank/DDBJ whole genome shotgun (WGS) entry which is preliminary data.</text>
</comment>
<proteinExistence type="inferred from homology"/>
<dbReference type="GO" id="GO:0046872">
    <property type="term" value="F:metal ion binding"/>
    <property type="evidence" value="ECO:0007669"/>
    <property type="project" value="UniProtKB-KW"/>
</dbReference>
<dbReference type="InterPro" id="IPR036264">
    <property type="entry name" value="Bact_exopeptidase_dim_dom"/>
</dbReference>
<evidence type="ECO:0000313" key="6">
    <source>
        <dbReference type="Proteomes" id="UP000482800"/>
    </source>
</evidence>